<dbReference type="EMBL" id="CADEPM010000007">
    <property type="protein sequence ID" value="CAB3408389.1"/>
    <property type="molecule type" value="Genomic_DNA"/>
</dbReference>
<organism evidence="1 2">
    <name type="scientific">Caenorhabditis bovis</name>
    <dbReference type="NCBI Taxonomy" id="2654633"/>
    <lineage>
        <taxon>Eukaryota</taxon>
        <taxon>Metazoa</taxon>
        <taxon>Ecdysozoa</taxon>
        <taxon>Nematoda</taxon>
        <taxon>Chromadorea</taxon>
        <taxon>Rhabditida</taxon>
        <taxon>Rhabditina</taxon>
        <taxon>Rhabditomorpha</taxon>
        <taxon>Rhabditoidea</taxon>
        <taxon>Rhabditidae</taxon>
        <taxon>Peloderinae</taxon>
        <taxon>Caenorhabditis</taxon>
    </lineage>
</organism>
<comment type="caution">
    <text evidence="1">The sequence shown here is derived from an EMBL/GenBank/DDBJ whole genome shotgun (WGS) entry which is preliminary data.</text>
</comment>
<proteinExistence type="predicted"/>
<evidence type="ECO:0000313" key="1">
    <source>
        <dbReference type="EMBL" id="CAB3408389.1"/>
    </source>
</evidence>
<accession>A0A8S1F401</accession>
<protein>
    <submittedName>
        <fullName evidence="1">Uncharacterized protein</fullName>
    </submittedName>
</protein>
<keyword evidence="2" id="KW-1185">Reference proteome</keyword>
<name>A0A8S1F401_9PELO</name>
<reference evidence="1 2" key="1">
    <citation type="submission" date="2020-04" db="EMBL/GenBank/DDBJ databases">
        <authorList>
            <person name="Laetsch R D."/>
            <person name="Stevens L."/>
            <person name="Kumar S."/>
            <person name="Blaxter L. M."/>
        </authorList>
    </citation>
    <scope>NUCLEOTIDE SEQUENCE [LARGE SCALE GENOMIC DNA]</scope>
</reference>
<dbReference type="OrthoDB" id="5865022at2759"/>
<dbReference type="AlphaFoldDB" id="A0A8S1F401"/>
<gene>
    <name evidence="1" type="ORF">CBOVIS_LOCUS10175</name>
</gene>
<evidence type="ECO:0000313" key="2">
    <source>
        <dbReference type="Proteomes" id="UP000494206"/>
    </source>
</evidence>
<dbReference type="Proteomes" id="UP000494206">
    <property type="component" value="Unassembled WGS sequence"/>
</dbReference>
<sequence length="112" mass="12828">MFSFSDDEAADIFGTNQQVLPQILDVTEEEKKDVLRVPKLQLNGFLSAEKTPIRCPKNRRERRYSRTCGAPTRRQCQSVEIIFASTTQSNCIWFTIPPKLKVRSESSSYLIA</sequence>